<keyword evidence="4" id="KW-0862">Zinc</keyword>
<dbReference type="Pfam" id="PF01546">
    <property type="entry name" value="Peptidase_M20"/>
    <property type="match status" value="1"/>
</dbReference>
<feature type="domain" description="Peptidase M20 dimerisation" evidence="6">
    <location>
        <begin position="193"/>
        <end position="299"/>
    </location>
</feature>
<dbReference type="SUPFAM" id="SSF53187">
    <property type="entry name" value="Zn-dependent exopeptidases"/>
    <property type="match status" value="1"/>
</dbReference>
<dbReference type="InterPro" id="IPR036264">
    <property type="entry name" value="Bact_exopeptidase_dim_dom"/>
</dbReference>
<evidence type="ECO:0000313" key="7">
    <source>
        <dbReference type="EMBL" id="TWT31953.1"/>
    </source>
</evidence>
<keyword evidence="5" id="KW-0170">Cobalt</keyword>
<dbReference type="EC" id="3.5.1.16" evidence="7"/>
<gene>
    <name evidence="7" type="primary">argE</name>
    <name evidence="7" type="ORF">Enr8_38790</name>
</gene>
<dbReference type="InterPro" id="IPR002933">
    <property type="entry name" value="Peptidase_M20"/>
</dbReference>
<dbReference type="CDD" id="cd03894">
    <property type="entry name" value="M20_ArgE"/>
    <property type="match status" value="1"/>
</dbReference>
<evidence type="ECO:0000259" key="6">
    <source>
        <dbReference type="Pfam" id="PF07687"/>
    </source>
</evidence>
<dbReference type="PROSITE" id="PS00759">
    <property type="entry name" value="ARGE_DAPE_CPG2_2"/>
    <property type="match status" value="1"/>
</dbReference>
<dbReference type="AlphaFoldDB" id="A0A5C5V1W3"/>
<evidence type="ECO:0000313" key="8">
    <source>
        <dbReference type="Proteomes" id="UP000318878"/>
    </source>
</evidence>
<organism evidence="7 8">
    <name type="scientific">Blastopirellula retiformator</name>
    <dbReference type="NCBI Taxonomy" id="2527970"/>
    <lineage>
        <taxon>Bacteria</taxon>
        <taxon>Pseudomonadati</taxon>
        <taxon>Planctomycetota</taxon>
        <taxon>Planctomycetia</taxon>
        <taxon>Pirellulales</taxon>
        <taxon>Pirellulaceae</taxon>
        <taxon>Blastopirellula</taxon>
    </lineage>
</organism>
<dbReference type="OrthoDB" id="9792335at2"/>
<dbReference type="PANTHER" id="PTHR43808:SF31">
    <property type="entry name" value="N-ACETYL-L-CITRULLINE DEACETYLASE"/>
    <property type="match status" value="1"/>
</dbReference>
<dbReference type="InterPro" id="IPR001261">
    <property type="entry name" value="ArgE/DapE_CS"/>
</dbReference>
<accession>A0A5C5V1W3</accession>
<keyword evidence="8" id="KW-1185">Reference proteome</keyword>
<dbReference type="GO" id="GO:0006526">
    <property type="term" value="P:L-arginine biosynthetic process"/>
    <property type="evidence" value="ECO:0007669"/>
    <property type="project" value="TreeGrafter"/>
</dbReference>
<dbReference type="SUPFAM" id="SSF55031">
    <property type="entry name" value="Bacterial exopeptidase dimerisation domain"/>
    <property type="match status" value="1"/>
</dbReference>
<comment type="cofactor">
    <cofactor evidence="1">
        <name>Zn(2+)</name>
        <dbReference type="ChEBI" id="CHEBI:29105"/>
    </cofactor>
</comment>
<sequence>MTSDVVSLLQDLVRIPSVNPMGRSIGRDVASDIYLETRLTHFLEQYVADWGYYCERQAVAPQRDNLLIATIDLAKLPADRPILMLEAHQDTVPIDGMSIDPFAAEIKEGRIYGRGSCDIKGGMAAMLTALSRFRDLPEADRPAVVLALAINEEHGFSGAKRMIRSWTDGESQLLTRAPAAVLVAEPTMLDVVISHKGVVRWKCHAHGVATHSSNPKIGANAIYRMAKIANAFEQHADDLPGKVAPLIGGPTLSVGMITGGVSVNTVPDHCVIEIDRRLAPGDDPLAAQQAAIDFVNQALGDPDWIEHSEPFIISPGLAPEHNQNLAASLLETLSECGVTAKTIGVPYGTDGAILSQGAVPTVVCGPGHIAQAHTHDEWLAIDQLEKSVEVYEAFCRKF</sequence>
<evidence type="ECO:0000256" key="4">
    <source>
        <dbReference type="ARBA" id="ARBA00022833"/>
    </source>
</evidence>
<evidence type="ECO:0000256" key="3">
    <source>
        <dbReference type="ARBA" id="ARBA00022801"/>
    </source>
</evidence>
<keyword evidence="2" id="KW-0479">Metal-binding</keyword>
<proteinExistence type="predicted"/>
<dbReference type="Gene3D" id="3.40.630.10">
    <property type="entry name" value="Zn peptidases"/>
    <property type="match status" value="1"/>
</dbReference>
<evidence type="ECO:0000256" key="5">
    <source>
        <dbReference type="ARBA" id="ARBA00023285"/>
    </source>
</evidence>
<name>A0A5C5V1W3_9BACT</name>
<dbReference type="Proteomes" id="UP000318878">
    <property type="component" value="Unassembled WGS sequence"/>
</dbReference>
<dbReference type="InterPro" id="IPR011650">
    <property type="entry name" value="Peptidase_M20_dimer"/>
</dbReference>
<dbReference type="PROSITE" id="PS00758">
    <property type="entry name" value="ARGE_DAPE_CPG2_1"/>
    <property type="match status" value="1"/>
</dbReference>
<dbReference type="Pfam" id="PF07687">
    <property type="entry name" value="M20_dimer"/>
    <property type="match status" value="1"/>
</dbReference>
<dbReference type="RefSeq" id="WP_146434505.1">
    <property type="nucleotide sequence ID" value="NZ_SJPF01000004.1"/>
</dbReference>
<evidence type="ECO:0000256" key="2">
    <source>
        <dbReference type="ARBA" id="ARBA00022723"/>
    </source>
</evidence>
<reference evidence="7 8" key="1">
    <citation type="submission" date="2019-02" db="EMBL/GenBank/DDBJ databases">
        <title>Deep-cultivation of Planctomycetes and their phenomic and genomic characterization uncovers novel biology.</title>
        <authorList>
            <person name="Wiegand S."/>
            <person name="Jogler M."/>
            <person name="Boedeker C."/>
            <person name="Pinto D."/>
            <person name="Vollmers J."/>
            <person name="Rivas-Marin E."/>
            <person name="Kohn T."/>
            <person name="Peeters S.H."/>
            <person name="Heuer A."/>
            <person name="Rast P."/>
            <person name="Oberbeckmann S."/>
            <person name="Bunk B."/>
            <person name="Jeske O."/>
            <person name="Meyerdierks A."/>
            <person name="Storesund J.E."/>
            <person name="Kallscheuer N."/>
            <person name="Luecker S."/>
            <person name="Lage O.M."/>
            <person name="Pohl T."/>
            <person name="Merkel B.J."/>
            <person name="Hornburger P."/>
            <person name="Mueller R.-W."/>
            <person name="Bruemmer F."/>
            <person name="Labrenz M."/>
            <person name="Spormann A.M."/>
            <person name="Op Den Camp H."/>
            <person name="Overmann J."/>
            <person name="Amann R."/>
            <person name="Jetten M.S.M."/>
            <person name="Mascher T."/>
            <person name="Medema M.H."/>
            <person name="Devos D.P."/>
            <person name="Kaster A.-K."/>
            <person name="Ovreas L."/>
            <person name="Rohde M."/>
            <person name="Galperin M.Y."/>
            <person name="Jogler C."/>
        </authorList>
    </citation>
    <scope>NUCLEOTIDE SEQUENCE [LARGE SCALE GENOMIC DNA]</scope>
    <source>
        <strain evidence="7 8">Enr8</strain>
    </source>
</reference>
<dbReference type="GO" id="GO:0046872">
    <property type="term" value="F:metal ion binding"/>
    <property type="evidence" value="ECO:0007669"/>
    <property type="project" value="UniProtKB-KW"/>
</dbReference>
<dbReference type="PANTHER" id="PTHR43808">
    <property type="entry name" value="ACETYLORNITHINE DEACETYLASE"/>
    <property type="match status" value="1"/>
</dbReference>
<protein>
    <submittedName>
        <fullName evidence="7">Acetylornithine deacetylase</fullName>
        <ecNumber evidence="7">3.5.1.16</ecNumber>
    </submittedName>
</protein>
<dbReference type="GO" id="GO:0008777">
    <property type="term" value="F:acetylornithine deacetylase activity"/>
    <property type="evidence" value="ECO:0007669"/>
    <property type="project" value="UniProtKB-EC"/>
</dbReference>
<comment type="caution">
    <text evidence="7">The sequence shown here is derived from an EMBL/GenBank/DDBJ whole genome shotgun (WGS) entry which is preliminary data.</text>
</comment>
<dbReference type="Gene3D" id="3.30.70.360">
    <property type="match status" value="1"/>
</dbReference>
<dbReference type="EMBL" id="SJPF01000004">
    <property type="protein sequence ID" value="TWT31953.1"/>
    <property type="molecule type" value="Genomic_DNA"/>
</dbReference>
<evidence type="ECO:0000256" key="1">
    <source>
        <dbReference type="ARBA" id="ARBA00001947"/>
    </source>
</evidence>
<keyword evidence="3 7" id="KW-0378">Hydrolase</keyword>
<dbReference type="InterPro" id="IPR050072">
    <property type="entry name" value="Peptidase_M20A"/>
</dbReference>